<evidence type="ECO:0000313" key="1">
    <source>
        <dbReference type="EMBL" id="MFC4910349.1"/>
    </source>
</evidence>
<sequence length="93" mass="10867">MTAQPLSSPDPDDPAEILKTLPEQWHEAFLAEYREALEAAHEVWRWKQLRDLLHLWRLRAAAYSTPGFDASVEEAWSARPEDLHPLPQRPTRR</sequence>
<gene>
    <name evidence="1" type="ORF">ACFPCY_23755</name>
</gene>
<protein>
    <submittedName>
        <fullName evidence="1">DUF6247 family protein</fullName>
    </submittedName>
</protein>
<organism evidence="1 2">
    <name type="scientific">Actinomadura gamaensis</name>
    <dbReference type="NCBI Taxonomy" id="1763541"/>
    <lineage>
        <taxon>Bacteria</taxon>
        <taxon>Bacillati</taxon>
        <taxon>Actinomycetota</taxon>
        <taxon>Actinomycetes</taxon>
        <taxon>Streptosporangiales</taxon>
        <taxon>Thermomonosporaceae</taxon>
        <taxon>Actinomadura</taxon>
    </lineage>
</organism>
<comment type="caution">
    <text evidence="1">The sequence shown here is derived from an EMBL/GenBank/DDBJ whole genome shotgun (WGS) entry which is preliminary data.</text>
</comment>
<dbReference type="Pfam" id="PF19760">
    <property type="entry name" value="DUF6247"/>
    <property type="match status" value="1"/>
</dbReference>
<reference evidence="2" key="1">
    <citation type="journal article" date="2019" name="Int. J. Syst. Evol. Microbiol.">
        <title>The Global Catalogue of Microorganisms (GCM) 10K type strain sequencing project: providing services to taxonomists for standard genome sequencing and annotation.</title>
        <authorList>
            <consortium name="The Broad Institute Genomics Platform"/>
            <consortium name="The Broad Institute Genome Sequencing Center for Infectious Disease"/>
            <person name="Wu L."/>
            <person name="Ma J."/>
        </authorList>
    </citation>
    <scope>NUCLEOTIDE SEQUENCE [LARGE SCALE GENOMIC DNA]</scope>
    <source>
        <strain evidence="2">KLKA75</strain>
    </source>
</reference>
<accession>A0ABV9U3J7</accession>
<name>A0ABV9U3J7_9ACTN</name>
<dbReference type="Proteomes" id="UP001595872">
    <property type="component" value="Unassembled WGS sequence"/>
</dbReference>
<evidence type="ECO:0000313" key="2">
    <source>
        <dbReference type="Proteomes" id="UP001595872"/>
    </source>
</evidence>
<proteinExistence type="predicted"/>
<dbReference type="EMBL" id="JBHSIT010000007">
    <property type="protein sequence ID" value="MFC4910349.1"/>
    <property type="molecule type" value="Genomic_DNA"/>
</dbReference>
<dbReference type="InterPro" id="IPR046214">
    <property type="entry name" value="DUF6247"/>
</dbReference>
<keyword evidence="2" id="KW-1185">Reference proteome</keyword>
<dbReference type="RefSeq" id="WP_378258631.1">
    <property type="nucleotide sequence ID" value="NZ_JBHSIT010000007.1"/>
</dbReference>